<dbReference type="AlphaFoldDB" id="A0A1G6LDJ0"/>
<proteinExistence type="predicted"/>
<evidence type="ECO:0000259" key="2">
    <source>
        <dbReference type="Pfam" id="PF13556"/>
    </source>
</evidence>
<dbReference type="InterPro" id="IPR042070">
    <property type="entry name" value="PucR_C-HTH_sf"/>
</dbReference>
<dbReference type="STRING" id="1271860.SAMN05216174_10217"/>
<dbReference type="Pfam" id="PF13556">
    <property type="entry name" value="HTH_30"/>
    <property type="match status" value="1"/>
</dbReference>
<feature type="domain" description="PucR-like N-terminal" evidence="3">
    <location>
        <begin position="27"/>
        <end position="163"/>
    </location>
</feature>
<dbReference type="PANTHER" id="PTHR33744">
    <property type="entry name" value="CARBOHYDRATE DIACID REGULATOR"/>
    <property type="match status" value="1"/>
</dbReference>
<reference evidence="5" key="1">
    <citation type="submission" date="2016-10" db="EMBL/GenBank/DDBJ databases">
        <authorList>
            <person name="Varghese N."/>
            <person name="Submissions S."/>
        </authorList>
    </citation>
    <scope>NUCLEOTIDE SEQUENCE [LARGE SCALE GENOMIC DNA]</scope>
    <source>
        <strain evidence="5">IBRC-M 10403</strain>
    </source>
</reference>
<dbReference type="Gene3D" id="1.10.10.2840">
    <property type="entry name" value="PucR C-terminal helix-turn-helix domain"/>
    <property type="match status" value="1"/>
</dbReference>
<dbReference type="Proteomes" id="UP000199501">
    <property type="component" value="Unassembled WGS sequence"/>
</dbReference>
<dbReference type="InterPro" id="IPR025736">
    <property type="entry name" value="PucR_C-HTH_dom"/>
</dbReference>
<evidence type="ECO:0000256" key="1">
    <source>
        <dbReference type="SAM" id="MobiDB-lite"/>
    </source>
</evidence>
<organism evidence="4 5">
    <name type="scientific">Actinokineospora iranica</name>
    <dbReference type="NCBI Taxonomy" id="1271860"/>
    <lineage>
        <taxon>Bacteria</taxon>
        <taxon>Bacillati</taxon>
        <taxon>Actinomycetota</taxon>
        <taxon>Actinomycetes</taxon>
        <taxon>Pseudonocardiales</taxon>
        <taxon>Pseudonocardiaceae</taxon>
        <taxon>Actinokineospora</taxon>
    </lineage>
</organism>
<dbReference type="OrthoDB" id="8450798at2"/>
<dbReference type="Pfam" id="PF25906">
    <property type="entry name" value="PucR-like_N"/>
    <property type="match status" value="1"/>
</dbReference>
<evidence type="ECO:0000313" key="4">
    <source>
        <dbReference type="EMBL" id="SDC41318.1"/>
    </source>
</evidence>
<evidence type="ECO:0000259" key="3">
    <source>
        <dbReference type="Pfam" id="PF25906"/>
    </source>
</evidence>
<keyword evidence="5" id="KW-1185">Reference proteome</keyword>
<name>A0A1G6LDJ0_9PSEU</name>
<dbReference type="PANTHER" id="PTHR33744:SF1">
    <property type="entry name" value="DNA-BINDING TRANSCRIPTIONAL ACTIVATOR ADER"/>
    <property type="match status" value="1"/>
</dbReference>
<dbReference type="RefSeq" id="WP_139190528.1">
    <property type="nucleotide sequence ID" value="NZ_FMZZ01000002.1"/>
</dbReference>
<gene>
    <name evidence="4" type="ORF">SAMN05216174_10217</name>
</gene>
<dbReference type="InterPro" id="IPR051448">
    <property type="entry name" value="CdaR-like_regulators"/>
</dbReference>
<evidence type="ECO:0000313" key="5">
    <source>
        <dbReference type="Proteomes" id="UP000199501"/>
    </source>
</evidence>
<dbReference type="InterPro" id="IPR058663">
    <property type="entry name" value="PucR-like_N"/>
</dbReference>
<dbReference type="EMBL" id="FMZZ01000002">
    <property type="protein sequence ID" value="SDC41318.1"/>
    <property type="molecule type" value="Genomic_DNA"/>
</dbReference>
<sequence>MTASQVVDHRARAPEPGQRGSGDQLRRDIAAEVRGYAEIARLPDALLEPLVDTIRTTVLGCVEAMVHPEEYVGEEWAAIFRFRRGELTEGAHRKLLLRAYRIGGQIAWRHAAEYARRHGVTSTAVARSAEVIFAYLSAVSSFAPPAAAAASVAVVRARLLRMLLDEQAASGPHLAEVAQEADWDLHAAVRVVALRRREGADHSPRANLGSQVLLDLDGPQPCAVVVASRVPATWLATTLRAALPGWTAAIGTVTPIGKVRDSLRVANLAIDLVERGLIQVEAPDGIVHCADHLLTLTLLADDFLIAELVGRELAPLKSLKAYQRHRLLATLNAWFATRGRVADMAERLRVHPQTIRYRVGRLQELFGEQLADPRNRFDLELAVRATLLHAARETSAEEGPASGF</sequence>
<accession>A0A1G6LDJ0</accession>
<protein>
    <submittedName>
        <fullName evidence="4">PucR C-terminal helix-turn-helix domain-containing protein</fullName>
    </submittedName>
</protein>
<feature type="region of interest" description="Disordered" evidence="1">
    <location>
        <begin position="1"/>
        <end position="24"/>
    </location>
</feature>
<feature type="domain" description="PucR C-terminal helix-turn-helix" evidence="2">
    <location>
        <begin position="327"/>
        <end position="385"/>
    </location>
</feature>